<dbReference type="PANTHER" id="PTHR11067">
    <property type="entry name" value="INOSINE TRIPHOSPHATE PYROPHOSPHATASE/HAM1 PROTEIN"/>
    <property type="match status" value="1"/>
</dbReference>
<dbReference type="GO" id="GO:0009117">
    <property type="term" value="P:nucleotide metabolic process"/>
    <property type="evidence" value="ECO:0007669"/>
    <property type="project" value="UniProtKB-KW"/>
</dbReference>
<feature type="binding site" evidence="10">
    <location>
        <position position="73"/>
    </location>
    <ligand>
        <name>substrate</name>
    </ligand>
</feature>
<organism evidence="12 13">
    <name type="scientific">Sphaerimonospora thailandensis</name>
    <dbReference type="NCBI Taxonomy" id="795644"/>
    <lineage>
        <taxon>Bacteria</taxon>
        <taxon>Bacillati</taxon>
        <taxon>Actinomycetota</taxon>
        <taxon>Actinomycetes</taxon>
        <taxon>Streptosporangiales</taxon>
        <taxon>Streptosporangiaceae</taxon>
        <taxon>Sphaerimonospora</taxon>
    </lineage>
</organism>
<dbReference type="InterPro" id="IPR029001">
    <property type="entry name" value="ITPase-like_fam"/>
</dbReference>
<comment type="catalytic activity">
    <reaction evidence="8 10">
        <text>dITP + H2O = dIMP + diphosphate + H(+)</text>
        <dbReference type="Rhea" id="RHEA:28342"/>
        <dbReference type="ChEBI" id="CHEBI:15377"/>
        <dbReference type="ChEBI" id="CHEBI:15378"/>
        <dbReference type="ChEBI" id="CHEBI:33019"/>
        <dbReference type="ChEBI" id="CHEBI:61194"/>
        <dbReference type="ChEBI" id="CHEBI:61382"/>
        <dbReference type="EC" id="3.6.1.66"/>
    </reaction>
</comment>
<feature type="binding site" evidence="10">
    <location>
        <begin position="155"/>
        <end position="158"/>
    </location>
    <ligand>
        <name>substrate</name>
    </ligand>
</feature>
<feature type="active site" description="Proton acceptor" evidence="10">
    <location>
        <position position="72"/>
    </location>
</feature>
<feature type="binding site" evidence="10">
    <location>
        <begin position="183"/>
        <end position="184"/>
    </location>
    <ligand>
        <name>substrate</name>
    </ligand>
</feature>
<reference evidence="12" key="1">
    <citation type="submission" date="2021-01" db="EMBL/GenBank/DDBJ databases">
        <title>Whole genome shotgun sequence of Sphaerimonospora thailandensis NBRC 107569.</title>
        <authorList>
            <person name="Komaki H."/>
            <person name="Tamura T."/>
        </authorList>
    </citation>
    <scope>NUCLEOTIDE SEQUENCE</scope>
    <source>
        <strain evidence="12">NBRC 107569</strain>
    </source>
</reference>
<dbReference type="Proteomes" id="UP000610966">
    <property type="component" value="Unassembled WGS sequence"/>
</dbReference>
<feature type="binding site" evidence="10">
    <location>
        <begin position="8"/>
        <end position="13"/>
    </location>
    <ligand>
        <name>substrate</name>
    </ligand>
</feature>
<evidence type="ECO:0000313" key="12">
    <source>
        <dbReference type="EMBL" id="GIH70585.1"/>
    </source>
</evidence>
<evidence type="ECO:0000256" key="10">
    <source>
        <dbReference type="HAMAP-Rule" id="MF_01405"/>
    </source>
</evidence>
<dbReference type="SUPFAM" id="SSF52972">
    <property type="entry name" value="ITPase-like"/>
    <property type="match status" value="1"/>
</dbReference>
<protein>
    <recommendedName>
        <fullName evidence="10">dITP/XTP pyrophosphatase</fullName>
        <ecNumber evidence="10">3.6.1.66</ecNumber>
    </recommendedName>
    <alternativeName>
        <fullName evidence="10">Non-canonical purine NTP pyrophosphatase</fullName>
    </alternativeName>
    <alternativeName>
        <fullName evidence="10">Non-standard purine NTP pyrophosphatase</fullName>
    </alternativeName>
    <alternativeName>
        <fullName evidence="10">Nucleoside-triphosphate diphosphatase</fullName>
    </alternativeName>
    <alternativeName>
        <fullName evidence="10">Nucleoside-triphosphate pyrophosphatase</fullName>
        <shortName evidence="10">NTPase</shortName>
    </alternativeName>
</protein>
<comment type="subunit">
    <text evidence="2 10">Homodimer.</text>
</comment>
<keyword evidence="7 10" id="KW-0546">Nucleotide metabolism</keyword>
<dbReference type="AlphaFoldDB" id="A0A8J3R933"/>
<dbReference type="Gene3D" id="3.90.950.10">
    <property type="match status" value="1"/>
</dbReference>
<keyword evidence="13" id="KW-1185">Reference proteome</keyword>
<comment type="caution">
    <text evidence="10">Lacks conserved residue(s) required for the propagation of feature annotation.</text>
</comment>
<name>A0A8J3R933_9ACTN</name>
<comment type="caution">
    <text evidence="12">The sequence shown here is derived from an EMBL/GenBank/DDBJ whole genome shotgun (WGS) entry which is preliminary data.</text>
</comment>
<dbReference type="RefSeq" id="WP_204016298.1">
    <property type="nucleotide sequence ID" value="NZ_BOOG01000023.1"/>
</dbReference>
<keyword evidence="4 10" id="KW-0547">Nucleotide-binding</keyword>
<keyword evidence="3 10" id="KW-0479">Metal-binding</keyword>
<dbReference type="Pfam" id="PF01725">
    <property type="entry name" value="Ham1p_like"/>
    <property type="match status" value="1"/>
</dbReference>
<evidence type="ECO:0000256" key="8">
    <source>
        <dbReference type="ARBA" id="ARBA00051875"/>
    </source>
</evidence>
<dbReference type="InterPro" id="IPR002637">
    <property type="entry name" value="RdgB/HAM1"/>
</dbReference>
<comment type="cofactor">
    <cofactor evidence="10">
        <name>Mg(2+)</name>
        <dbReference type="ChEBI" id="CHEBI:18420"/>
    </cofactor>
    <text evidence="10">Binds 1 Mg(2+) ion per subunit.</text>
</comment>
<feature type="binding site" evidence="10">
    <location>
        <position position="72"/>
    </location>
    <ligand>
        <name>Mg(2+)</name>
        <dbReference type="ChEBI" id="CHEBI:18420"/>
    </ligand>
</feature>
<dbReference type="GO" id="GO:0035870">
    <property type="term" value="F:dITP diphosphatase activity"/>
    <property type="evidence" value="ECO:0007669"/>
    <property type="project" value="UniProtKB-UniRule"/>
</dbReference>
<comment type="function">
    <text evidence="10">Pyrophosphatase that catalyzes the hydrolysis of nucleoside triphosphates to their monophosphate derivatives, with a high preference for the non-canonical purine nucleotides XTP (xanthosine triphosphate), dITP (deoxyinosine triphosphate) and ITP. Seems to function as a house-cleaning enzyme that removes non-canonical purine nucleotides from the nucleotide pool, thus preventing their incorporation into DNA/RNA and avoiding chromosomal lesions.</text>
</comment>
<evidence type="ECO:0000256" key="11">
    <source>
        <dbReference type="RuleBase" id="RU003781"/>
    </source>
</evidence>
<evidence type="ECO:0000256" key="4">
    <source>
        <dbReference type="ARBA" id="ARBA00022741"/>
    </source>
</evidence>
<evidence type="ECO:0000256" key="9">
    <source>
        <dbReference type="ARBA" id="ARBA00052017"/>
    </source>
</evidence>
<comment type="catalytic activity">
    <reaction evidence="10">
        <text>ITP + H2O = IMP + diphosphate + H(+)</text>
        <dbReference type="Rhea" id="RHEA:29399"/>
        <dbReference type="ChEBI" id="CHEBI:15377"/>
        <dbReference type="ChEBI" id="CHEBI:15378"/>
        <dbReference type="ChEBI" id="CHEBI:33019"/>
        <dbReference type="ChEBI" id="CHEBI:58053"/>
        <dbReference type="ChEBI" id="CHEBI:61402"/>
        <dbReference type="EC" id="3.6.1.66"/>
    </reaction>
</comment>
<dbReference type="GO" id="GO:0000166">
    <property type="term" value="F:nucleotide binding"/>
    <property type="evidence" value="ECO:0007669"/>
    <property type="project" value="UniProtKB-KW"/>
</dbReference>
<dbReference type="FunFam" id="3.90.950.10:FF:000001">
    <property type="entry name" value="dITP/XTP pyrophosphatase"/>
    <property type="match status" value="1"/>
</dbReference>
<evidence type="ECO:0000256" key="6">
    <source>
        <dbReference type="ARBA" id="ARBA00022842"/>
    </source>
</evidence>
<evidence type="ECO:0000256" key="7">
    <source>
        <dbReference type="ARBA" id="ARBA00023080"/>
    </source>
</evidence>
<dbReference type="PANTHER" id="PTHR11067:SF9">
    <property type="entry name" value="INOSINE TRIPHOSPHATE PYROPHOSPHATASE"/>
    <property type="match status" value="1"/>
</dbReference>
<dbReference type="GO" id="GO:0005829">
    <property type="term" value="C:cytosol"/>
    <property type="evidence" value="ECO:0007669"/>
    <property type="project" value="TreeGrafter"/>
</dbReference>
<evidence type="ECO:0000313" key="13">
    <source>
        <dbReference type="Proteomes" id="UP000610966"/>
    </source>
</evidence>
<accession>A0A8J3R933</accession>
<evidence type="ECO:0000256" key="2">
    <source>
        <dbReference type="ARBA" id="ARBA00011738"/>
    </source>
</evidence>
<comment type="catalytic activity">
    <reaction evidence="9 10">
        <text>XTP + H2O = XMP + diphosphate + H(+)</text>
        <dbReference type="Rhea" id="RHEA:28610"/>
        <dbReference type="ChEBI" id="CHEBI:15377"/>
        <dbReference type="ChEBI" id="CHEBI:15378"/>
        <dbReference type="ChEBI" id="CHEBI:33019"/>
        <dbReference type="ChEBI" id="CHEBI:57464"/>
        <dbReference type="ChEBI" id="CHEBI:61314"/>
        <dbReference type="EC" id="3.6.1.66"/>
    </reaction>
</comment>
<sequence>MTRVVLATRNAGKLVELRRILAESGVPVELVGLDGFPEIGEVAETGSTFAENALLKAHAVAAGSGLLAIADDSGLCVDALNGMPGIFSARWSGGHGDDKANLNLLLAQISDVPDGRRQAHFACSAALALPSGEEHVAEGAVHGVLIREPRGTGGFGYDPIFVPEGDSRTTAEMSAVEKDAISHRGRAFRALVPLIAQAVP</sequence>
<dbReference type="GO" id="GO:0036220">
    <property type="term" value="F:ITP diphosphatase activity"/>
    <property type="evidence" value="ECO:0007669"/>
    <property type="project" value="UniProtKB-UniRule"/>
</dbReference>
<dbReference type="EC" id="3.6.1.66" evidence="10"/>
<dbReference type="GO" id="GO:0046872">
    <property type="term" value="F:metal ion binding"/>
    <property type="evidence" value="ECO:0007669"/>
    <property type="project" value="UniProtKB-KW"/>
</dbReference>
<dbReference type="CDD" id="cd00515">
    <property type="entry name" value="HAM1"/>
    <property type="match status" value="1"/>
</dbReference>
<evidence type="ECO:0000256" key="1">
    <source>
        <dbReference type="ARBA" id="ARBA00008023"/>
    </source>
</evidence>
<evidence type="ECO:0000256" key="3">
    <source>
        <dbReference type="ARBA" id="ARBA00022723"/>
    </source>
</evidence>
<evidence type="ECO:0000256" key="5">
    <source>
        <dbReference type="ARBA" id="ARBA00022801"/>
    </source>
</evidence>
<dbReference type="GO" id="GO:0017111">
    <property type="term" value="F:ribonucleoside triphosphate phosphatase activity"/>
    <property type="evidence" value="ECO:0007669"/>
    <property type="project" value="InterPro"/>
</dbReference>
<dbReference type="HAMAP" id="MF_01405">
    <property type="entry name" value="Non_canon_purine_NTPase"/>
    <property type="match status" value="1"/>
</dbReference>
<dbReference type="NCBIfam" id="TIGR00042">
    <property type="entry name" value="RdgB/HAM1 family non-canonical purine NTP pyrophosphatase"/>
    <property type="match status" value="1"/>
</dbReference>
<comment type="similarity">
    <text evidence="1 10 11">Belongs to the HAM1 NTPase family.</text>
</comment>
<keyword evidence="5 10" id="KW-0378">Hydrolase</keyword>
<feature type="binding site" evidence="10">
    <location>
        <position position="178"/>
    </location>
    <ligand>
        <name>substrate</name>
    </ligand>
</feature>
<gene>
    <name evidence="12" type="ORF">Mth01_28380</name>
</gene>
<keyword evidence="6 10" id="KW-0460">Magnesium</keyword>
<proteinExistence type="inferred from homology"/>
<dbReference type="EMBL" id="BOOG01000023">
    <property type="protein sequence ID" value="GIH70585.1"/>
    <property type="molecule type" value="Genomic_DNA"/>
</dbReference>
<dbReference type="GO" id="GO:0009146">
    <property type="term" value="P:purine nucleoside triphosphate catabolic process"/>
    <property type="evidence" value="ECO:0007669"/>
    <property type="project" value="UniProtKB-UniRule"/>
</dbReference>
<dbReference type="InterPro" id="IPR020922">
    <property type="entry name" value="dITP/XTP_pyrophosphatase"/>
</dbReference>
<dbReference type="GO" id="GO:0036222">
    <property type="term" value="F:XTP diphosphatase activity"/>
    <property type="evidence" value="ECO:0007669"/>
    <property type="project" value="UniProtKB-UniRule"/>
</dbReference>